<dbReference type="InterPro" id="IPR034660">
    <property type="entry name" value="DinB/YfiT-like"/>
</dbReference>
<accession>A0ABP6PVB0</accession>
<evidence type="ECO:0000313" key="3">
    <source>
        <dbReference type="Proteomes" id="UP001501237"/>
    </source>
</evidence>
<dbReference type="PROSITE" id="PS52050">
    <property type="entry name" value="WYL"/>
    <property type="match status" value="1"/>
</dbReference>
<name>A0ABP6PVB0_9ACTN</name>
<dbReference type="PANTHER" id="PTHR34580">
    <property type="match status" value="1"/>
</dbReference>
<evidence type="ECO:0000259" key="1">
    <source>
        <dbReference type="Pfam" id="PF13280"/>
    </source>
</evidence>
<dbReference type="Proteomes" id="UP001501237">
    <property type="component" value="Unassembled WGS sequence"/>
</dbReference>
<sequence>MDSRRDRLLELVARLREASPGAVAPGDLAHDLRVGRDTLRKDLAELEAGGLPLRHDKGRGVVLEPLPPGEPMDEAASVAAPVPLTIAEAVRGQRVVRIVYVDVEGERTTRDVEAGGLVVAPYGEYLVGWCRLREGPRLFRLDRISAAVLTGAEAGLRPVDELLASLRVPAPRAAPDRSTPARARAWTLDRIRHVRLRLAETEAAVASSAEGAARLRAVLGHLAEWTRWQVAAVRSVSTGEELRFFGRRPAFPADFDREQAFEVRERMIQDAMAVRSFGELARDLDDVLDGAAHWVHDSPDAWWTDPVPDPATPGRHRPLADLVAGWHGPLFHVEWHLDRLAEPPEPEESADDDPDERLVLVCPLLG</sequence>
<evidence type="ECO:0000313" key="2">
    <source>
        <dbReference type="EMBL" id="GAA3191595.1"/>
    </source>
</evidence>
<dbReference type="Gene3D" id="1.20.120.450">
    <property type="entry name" value="dinb family like domain"/>
    <property type="match status" value="1"/>
</dbReference>
<dbReference type="PANTHER" id="PTHR34580:SF1">
    <property type="entry name" value="PROTEIN PAFC"/>
    <property type="match status" value="1"/>
</dbReference>
<protein>
    <recommendedName>
        <fullName evidence="1">WYL domain-containing protein</fullName>
    </recommendedName>
</protein>
<proteinExistence type="predicted"/>
<dbReference type="EMBL" id="BAAAUV010000001">
    <property type="protein sequence ID" value="GAA3191595.1"/>
    <property type="molecule type" value="Genomic_DNA"/>
</dbReference>
<keyword evidence="3" id="KW-1185">Reference proteome</keyword>
<organism evidence="2 3">
    <name type="scientific">Actinocorallia longicatena</name>
    <dbReference type="NCBI Taxonomy" id="111803"/>
    <lineage>
        <taxon>Bacteria</taxon>
        <taxon>Bacillati</taxon>
        <taxon>Actinomycetota</taxon>
        <taxon>Actinomycetes</taxon>
        <taxon>Streptosporangiales</taxon>
        <taxon>Thermomonosporaceae</taxon>
        <taxon>Actinocorallia</taxon>
    </lineage>
</organism>
<dbReference type="Pfam" id="PF13280">
    <property type="entry name" value="WYL"/>
    <property type="match status" value="1"/>
</dbReference>
<comment type="caution">
    <text evidence="2">The sequence shown here is derived from an EMBL/GenBank/DDBJ whole genome shotgun (WGS) entry which is preliminary data.</text>
</comment>
<dbReference type="RefSeq" id="WP_344820987.1">
    <property type="nucleotide sequence ID" value="NZ_BAAAUV010000001.1"/>
</dbReference>
<dbReference type="InterPro" id="IPR051534">
    <property type="entry name" value="CBASS_pafABC_assoc_protein"/>
</dbReference>
<feature type="domain" description="WYL" evidence="1">
    <location>
        <begin position="85"/>
        <end position="147"/>
    </location>
</feature>
<reference evidence="3" key="1">
    <citation type="journal article" date="2019" name="Int. J. Syst. Evol. Microbiol.">
        <title>The Global Catalogue of Microorganisms (GCM) 10K type strain sequencing project: providing services to taxonomists for standard genome sequencing and annotation.</title>
        <authorList>
            <consortium name="The Broad Institute Genomics Platform"/>
            <consortium name="The Broad Institute Genome Sequencing Center for Infectious Disease"/>
            <person name="Wu L."/>
            <person name="Ma J."/>
        </authorList>
    </citation>
    <scope>NUCLEOTIDE SEQUENCE [LARGE SCALE GENOMIC DNA]</scope>
    <source>
        <strain evidence="3">JCM 9377</strain>
    </source>
</reference>
<dbReference type="InterPro" id="IPR026881">
    <property type="entry name" value="WYL_dom"/>
</dbReference>
<gene>
    <name evidence="2" type="ORF">GCM10010468_00020</name>
</gene>